<reference evidence="1" key="1">
    <citation type="journal article" date="2017" name="Nature">
        <title>The sunflower genome provides insights into oil metabolism, flowering and Asterid evolution.</title>
        <authorList>
            <person name="Badouin H."/>
            <person name="Gouzy J."/>
            <person name="Grassa C.J."/>
            <person name="Murat F."/>
            <person name="Staton S.E."/>
            <person name="Cottret L."/>
            <person name="Lelandais-Briere C."/>
            <person name="Owens G.L."/>
            <person name="Carrere S."/>
            <person name="Mayjonade B."/>
            <person name="Legrand L."/>
            <person name="Gill N."/>
            <person name="Kane N.C."/>
            <person name="Bowers J.E."/>
            <person name="Hubner S."/>
            <person name="Bellec A."/>
            <person name="Berard A."/>
            <person name="Berges H."/>
            <person name="Blanchet N."/>
            <person name="Boniface M.C."/>
            <person name="Brunel D."/>
            <person name="Catrice O."/>
            <person name="Chaidir N."/>
            <person name="Claudel C."/>
            <person name="Donnadieu C."/>
            <person name="Faraut T."/>
            <person name="Fievet G."/>
            <person name="Helmstetter N."/>
            <person name="King M."/>
            <person name="Knapp S.J."/>
            <person name="Lai Z."/>
            <person name="Le Paslier M.C."/>
            <person name="Lippi Y."/>
            <person name="Lorenzon L."/>
            <person name="Mandel J.R."/>
            <person name="Marage G."/>
            <person name="Marchand G."/>
            <person name="Marquand E."/>
            <person name="Bret-Mestries E."/>
            <person name="Morien E."/>
            <person name="Nambeesan S."/>
            <person name="Nguyen T."/>
            <person name="Pegot-Espagnet P."/>
            <person name="Pouilly N."/>
            <person name="Raftis F."/>
            <person name="Sallet E."/>
            <person name="Schiex T."/>
            <person name="Thomas J."/>
            <person name="Vandecasteele C."/>
            <person name="Vares D."/>
            <person name="Vear F."/>
            <person name="Vautrin S."/>
            <person name="Crespi M."/>
            <person name="Mangin B."/>
            <person name="Burke J.M."/>
            <person name="Salse J."/>
            <person name="Munos S."/>
            <person name="Vincourt P."/>
            <person name="Rieseberg L.H."/>
            <person name="Langlade N.B."/>
        </authorList>
    </citation>
    <scope>NUCLEOTIDE SEQUENCE</scope>
    <source>
        <tissue evidence="1">Leaves</tissue>
    </source>
</reference>
<dbReference type="Proteomes" id="UP000215914">
    <property type="component" value="Unassembled WGS sequence"/>
</dbReference>
<organism evidence="1 2">
    <name type="scientific">Helianthus annuus</name>
    <name type="common">Common sunflower</name>
    <dbReference type="NCBI Taxonomy" id="4232"/>
    <lineage>
        <taxon>Eukaryota</taxon>
        <taxon>Viridiplantae</taxon>
        <taxon>Streptophyta</taxon>
        <taxon>Embryophyta</taxon>
        <taxon>Tracheophyta</taxon>
        <taxon>Spermatophyta</taxon>
        <taxon>Magnoliopsida</taxon>
        <taxon>eudicotyledons</taxon>
        <taxon>Gunneridae</taxon>
        <taxon>Pentapetalae</taxon>
        <taxon>asterids</taxon>
        <taxon>campanulids</taxon>
        <taxon>Asterales</taxon>
        <taxon>Asteraceae</taxon>
        <taxon>Asteroideae</taxon>
        <taxon>Heliantheae alliance</taxon>
        <taxon>Heliantheae</taxon>
        <taxon>Helianthus</taxon>
    </lineage>
</organism>
<dbReference type="Gramene" id="mRNA:HanXRQr2_Chr08g0333681">
    <property type="protein sequence ID" value="mRNA:HanXRQr2_Chr08g0333681"/>
    <property type="gene ID" value="HanXRQr2_Chr08g0333681"/>
</dbReference>
<comment type="caution">
    <text evidence="1">The sequence shown here is derived from an EMBL/GenBank/DDBJ whole genome shotgun (WGS) entry which is preliminary data.</text>
</comment>
<sequence>MLLHLSLLDAPSQHLHSTPSVANTLAYSMIMIVRVKTKISCALR</sequence>
<dbReference type="EMBL" id="MNCJ02000323">
    <property type="protein sequence ID" value="KAF5794920.1"/>
    <property type="molecule type" value="Genomic_DNA"/>
</dbReference>
<evidence type="ECO:0000313" key="1">
    <source>
        <dbReference type="EMBL" id="KAF5794920.1"/>
    </source>
</evidence>
<reference evidence="1" key="2">
    <citation type="submission" date="2020-06" db="EMBL/GenBank/DDBJ databases">
        <title>Helianthus annuus Genome sequencing and assembly Release 2.</title>
        <authorList>
            <person name="Gouzy J."/>
            <person name="Langlade N."/>
            <person name="Munos S."/>
        </authorList>
    </citation>
    <scope>NUCLEOTIDE SEQUENCE</scope>
    <source>
        <tissue evidence="1">Leaves</tissue>
    </source>
</reference>
<protein>
    <submittedName>
        <fullName evidence="1">Uncharacterized protein</fullName>
    </submittedName>
</protein>
<gene>
    <name evidence="1" type="ORF">HanXRQr2_Chr08g0333681</name>
</gene>
<proteinExistence type="predicted"/>
<evidence type="ECO:0000313" key="2">
    <source>
        <dbReference type="Proteomes" id="UP000215914"/>
    </source>
</evidence>
<accession>A0A9K3IE84</accession>
<dbReference type="AlphaFoldDB" id="A0A9K3IE84"/>
<keyword evidence="2" id="KW-1185">Reference proteome</keyword>
<name>A0A9K3IE84_HELAN</name>